<feature type="transmembrane region" description="Helical" evidence="1">
    <location>
        <begin position="155"/>
        <end position="172"/>
    </location>
</feature>
<keyword evidence="3" id="KW-1185">Reference proteome</keyword>
<feature type="transmembrane region" description="Helical" evidence="1">
    <location>
        <begin position="125"/>
        <end position="143"/>
    </location>
</feature>
<accession>G2J9X5</accession>
<dbReference type="STRING" id="1070319.CAGGBEG34_260020"/>
<feature type="transmembrane region" description="Helical" evidence="1">
    <location>
        <begin position="178"/>
        <end position="195"/>
    </location>
</feature>
<name>G2J9X5_9BURK</name>
<dbReference type="Proteomes" id="UP000054051">
    <property type="component" value="Unassembled WGS sequence"/>
</dbReference>
<keyword evidence="1" id="KW-1133">Transmembrane helix</keyword>
<feature type="transmembrane region" description="Helical" evidence="1">
    <location>
        <begin position="75"/>
        <end position="93"/>
    </location>
</feature>
<proteinExistence type="predicted"/>
<comment type="caution">
    <text evidence="2">The sequence shown here is derived from an EMBL/GenBank/DDBJ whole genome shotgun (WGS) entry which is preliminary data.</text>
</comment>
<sequence length="655" mass="74091">MCLYPLLAALSVFQLTLPNSYENKIAAPAHLLPWAILLFSPLGLLPLIKGSFLPICVAVEILCAFMFLYKKDKKLAAISILSPSLSLAFFWLISGQSLYGLPDYFLNISHVISGYSEAMSSTGGFYSQIPYYIIAVSSILLVIGKSKDIPYISRAFLLLSFSLFLFISFKHGFVRHDAHATIAGSAIIISAILFAVTLRHKYLFIVFFLSVLSWAYIDKDFIGSSTKSFFENIKGTYMSAYDGIKARLFNKERLYENFNERLLEISQEGAIPRLNGTTDIYSYNQSYLLAAGNLWSPRPVIQSHGAYTPKLARLNELHLLSERAPNNIVFKVEPIDGRLASLEDGLSWPILIYNYIPFKLEKDFVYLRKKISRNVRPARTEILNQEHRLEETSRLPNTELPLFAEIDIHPTLLGRLLSFLYKPSALEISVKLNNGIKKNFRLVASMAKTGFLLSPLVENTTEFAYLFSNRNLLLDKNVQSVRVRSSDHTTLLWNSRYRLKLSRLELAHLDIHKLLKFNTIHPAIPAQTAQPASSVNCDGVIDWINGISPSPKGMRISSLLNVNGWLSISSKEGIVPEHIFVTLTDTFGKTLYIETRRTPRNDVKNHFNQPNMPDVGYEMVADISQLKGEYVLGLSRIYKNQIEHCQNLNVPAYIK</sequence>
<dbReference type="AlphaFoldDB" id="G2J9X5"/>
<feature type="transmembrane region" description="Helical" evidence="1">
    <location>
        <begin position="42"/>
        <end position="68"/>
    </location>
</feature>
<reference evidence="2 3" key="1">
    <citation type="submission" date="2011-08" db="EMBL/GenBank/DDBJ databases">
        <title>The genome of the obligate endobacterium of an arbuscular mycorrhizal fungus reveals an interphylum network of nutritional interactions.</title>
        <authorList>
            <person name="Ghignone S."/>
            <person name="Salvioli A."/>
            <person name="Anca I."/>
            <person name="Lumini E."/>
            <person name="Ortu G."/>
            <person name="Petiti L."/>
            <person name="Cruveiller S."/>
            <person name="Bianciotto V."/>
            <person name="Piffanelli P."/>
            <person name="Lanfranco L."/>
            <person name="Bonfante P."/>
        </authorList>
    </citation>
    <scope>NUCLEOTIDE SEQUENCE [LARGE SCALE GENOMIC DNA]</scope>
    <source>
        <strain evidence="2 3">BEG34</strain>
    </source>
</reference>
<keyword evidence="1" id="KW-0812">Transmembrane</keyword>
<dbReference type="eggNOG" id="COG1269">
    <property type="taxonomic scope" value="Bacteria"/>
</dbReference>
<evidence type="ECO:0000256" key="1">
    <source>
        <dbReference type="SAM" id="Phobius"/>
    </source>
</evidence>
<keyword evidence="1" id="KW-0472">Membrane</keyword>
<evidence type="ECO:0000313" key="3">
    <source>
        <dbReference type="Proteomes" id="UP000054051"/>
    </source>
</evidence>
<evidence type="ECO:0008006" key="4">
    <source>
        <dbReference type="Google" id="ProtNLM"/>
    </source>
</evidence>
<organism evidence="2 3">
    <name type="scientific">Candidatus Glomeribacter gigasporarum BEG34</name>
    <dbReference type="NCBI Taxonomy" id="1070319"/>
    <lineage>
        <taxon>Bacteria</taxon>
        <taxon>Pseudomonadati</taxon>
        <taxon>Pseudomonadota</taxon>
        <taxon>Betaproteobacteria</taxon>
        <taxon>Burkholderiales</taxon>
        <taxon>Burkholderiaceae</taxon>
        <taxon>Candidatus Glomeribacter</taxon>
    </lineage>
</organism>
<feature type="transmembrane region" description="Helical" evidence="1">
    <location>
        <begin position="202"/>
        <end position="217"/>
    </location>
</feature>
<dbReference type="EMBL" id="CAFB01000043">
    <property type="protein sequence ID" value="CCD29572.1"/>
    <property type="molecule type" value="Genomic_DNA"/>
</dbReference>
<gene>
    <name evidence="2" type="ORF">CAGGBEG34_260020</name>
</gene>
<evidence type="ECO:0000313" key="2">
    <source>
        <dbReference type="EMBL" id="CCD29572.1"/>
    </source>
</evidence>
<protein>
    <recommendedName>
        <fullName evidence="4">Transmembrane protein</fullName>
    </recommendedName>
</protein>